<dbReference type="PANTHER" id="PTHR43619">
    <property type="entry name" value="S-ADENOSYL-L-METHIONINE-DEPENDENT METHYLTRANSFERASE YKTD-RELATED"/>
    <property type="match status" value="1"/>
</dbReference>
<dbReference type="GO" id="GO:0008168">
    <property type="term" value="F:methyltransferase activity"/>
    <property type="evidence" value="ECO:0007669"/>
    <property type="project" value="UniProtKB-KW"/>
</dbReference>
<keyword evidence="4" id="KW-1185">Reference proteome</keyword>
<evidence type="ECO:0000256" key="1">
    <source>
        <dbReference type="ARBA" id="ARBA00022603"/>
    </source>
</evidence>
<dbReference type="AlphaFoldDB" id="A0A2T0LL40"/>
<protein>
    <submittedName>
        <fullName evidence="3">O-methyltransferase involved in polyketide biosynthesis</fullName>
    </submittedName>
</protein>
<reference evidence="3 4" key="1">
    <citation type="submission" date="2018-03" db="EMBL/GenBank/DDBJ databases">
        <title>Genomic Encyclopedia of Type Strains, Phase III (KMG-III): the genomes of soil and plant-associated and newly described type strains.</title>
        <authorList>
            <person name="Whitman W."/>
        </authorList>
    </citation>
    <scope>NUCLEOTIDE SEQUENCE [LARGE SCALE GENOMIC DNA]</scope>
    <source>
        <strain evidence="3 4">CGMCC 4.7125</strain>
    </source>
</reference>
<evidence type="ECO:0000256" key="2">
    <source>
        <dbReference type="ARBA" id="ARBA00022679"/>
    </source>
</evidence>
<evidence type="ECO:0000313" key="4">
    <source>
        <dbReference type="Proteomes" id="UP000238362"/>
    </source>
</evidence>
<dbReference type="OrthoDB" id="7063113at2"/>
<dbReference type="Gene3D" id="3.40.50.150">
    <property type="entry name" value="Vaccinia Virus protein VP39"/>
    <property type="match status" value="1"/>
</dbReference>
<proteinExistence type="predicted"/>
<organism evidence="3 4">
    <name type="scientific">Prauserella shujinwangii</name>
    <dbReference type="NCBI Taxonomy" id="1453103"/>
    <lineage>
        <taxon>Bacteria</taxon>
        <taxon>Bacillati</taxon>
        <taxon>Actinomycetota</taxon>
        <taxon>Actinomycetes</taxon>
        <taxon>Pseudonocardiales</taxon>
        <taxon>Pseudonocardiaceae</taxon>
        <taxon>Prauserella</taxon>
    </lineage>
</organism>
<sequence length="281" mass="29883">MRLRRGPDAISPTGHYTGYVWVRHGLAPGALATPEGRALYYAAEPAMRLSRAAGGPTFEGVLLARHQVLDTLLAQAVERGEIGQVVEVAAGLSARGHRFAERFGPALTYVETDLPGMAGRKRALLDRLGGTGPHHRVAELDALRDTGPDSLAALADTLDPDTGTAILTEGLLNYFDRAAVTAMWRRFATVLARFPRGTYLADLHLREQAGAPAHRLGAGLVGAFVRGRVHFHFADRAEAEAELRAAGFATASVRGADDLAGRPGDRSARLAGIVAARTARD</sequence>
<dbReference type="EMBL" id="PVNH01000014">
    <property type="protein sequence ID" value="PRX43669.1"/>
    <property type="molecule type" value="Genomic_DNA"/>
</dbReference>
<dbReference type="PANTHER" id="PTHR43619:SF2">
    <property type="entry name" value="S-ADENOSYL-L-METHIONINE-DEPENDENT METHYLTRANSFERASES SUPERFAMILY PROTEIN"/>
    <property type="match status" value="1"/>
</dbReference>
<name>A0A2T0LL40_9PSEU</name>
<dbReference type="Pfam" id="PF04072">
    <property type="entry name" value="LCM"/>
    <property type="match status" value="1"/>
</dbReference>
<dbReference type="GO" id="GO:0032259">
    <property type="term" value="P:methylation"/>
    <property type="evidence" value="ECO:0007669"/>
    <property type="project" value="UniProtKB-KW"/>
</dbReference>
<dbReference type="RefSeq" id="WP_106182261.1">
    <property type="nucleotide sequence ID" value="NZ_PVNH01000014.1"/>
</dbReference>
<dbReference type="Proteomes" id="UP000238362">
    <property type="component" value="Unassembled WGS sequence"/>
</dbReference>
<gene>
    <name evidence="3" type="ORF">B0I33_114130</name>
</gene>
<dbReference type="InterPro" id="IPR029063">
    <property type="entry name" value="SAM-dependent_MTases_sf"/>
</dbReference>
<accession>A0A2T0LL40</accession>
<comment type="caution">
    <text evidence="3">The sequence shown here is derived from an EMBL/GenBank/DDBJ whole genome shotgun (WGS) entry which is preliminary data.</text>
</comment>
<keyword evidence="2 3" id="KW-0808">Transferase</keyword>
<keyword evidence="1 3" id="KW-0489">Methyltransferase</keyword>
<dbReference type="InterPro" id="IPR007213">
    <property type="entry name" value="Ppm1/Ppm2/Tcmp"/>
</dbReference>
<dbReference type="SUPFAM" id="SSF53335">
    <property type="entry name" value="S-adenosyl-L-methionine-dependent methyltransferases"/>
    <property type="match status" value="1"/>
</dbReference>
<evidence type="ECO:0000313" key="3">
    <source>
        <dbReference type="EMBL" id="PRX43669.1"/>
    </source>
</evidence>